<dbReference type="InterPro" id="IPR050218">
    <property type="entry name" value="LptD"/>
</dbReference>
<protein>
    <submittedName>
        <fullName evidence="5">LPS-assembly protein LptD</fullName>
    </submittedName>
</protein>
<dbReference type="KEGG" id="dov:DSCO28_27140"/>
<evidence type="ECO:0000256" key="1">
    <source>
        <dbReference type="SAM" id="MobiDB-lite"/>
    </source>
</evidence>
<evidence type="ECO:0000259" key="3">
    <source>
        <dbReference type="Pfam" id="PF04453"/>
    </source>
</evidence>
<feature type="signal peptide" evidence="2">
    <location>
        <begin position="1"/>
        <end position="20"/>
    </location>
</feature>
<dbReference type="InterPro" id="IPR007543">
    <property type="entry name" value="LptD_C"/>
</dbReference>
<gene>
    <name evidence="5" type="primary">lptD</name>
    <name evidence="5" type="ORF">DSCO28_27140</name>
</gene>
<dbReference type="GO" id="GO:1990351">
    <property type="term" value="C:transporter complex"/>
    <property type="evidence" value="ECO:0007669"/>
    <property type="project" value="TreeGrafter"/>
</dbReference>
<dbReference type="Gene3D" id="2.60.450.10">
    <property type="entry name" value="Lipopolysaccharide (LPS) transport protein A like domain"/>
    <property type="match status" value="1"/>
</dbReference>
<dbReference type="GO" id="GO:0043165">
    <property type="term" value="P:Gram-negative-bacterium-type cell outer membrane assembly"/>
    <property type="evidence" value="ECO:0007669"/>
    <property type="project" value="InterPro"/>
</dbReference>
<keyword evidence="2" id="KW-0732">Signal</keyword>
<dbReference type="AlphaFoldDB" id="A0A5K7ZIT4"/>
<dbReference type="PANTHER" id="PTHR30189">
    <property type="entry name" value="LPS-ASSEMBLY PROTEIN"/>
    <property type="match status" value="1"/>
</dbReference>
<dbReference type="GO" id="GO:0009279">
    <property type="term" value="C:cell outer membrane"/>
    <property type="evidence" value="ECO:0007669"/>
    <property type="project" value="InterPro"/>
</dbReference>
<feature type="domain" description="LPS-assembly protein LptD central" evidence="4">
    <location>
        <begin position="176"/>
        <end position="252"/>
    </location>
</feature>
<dbReference type="InterPro" id="IPR020889">
    <property type="entry name" value="LipoPS_assembly_LptD"/>
</dbReference>
<dbReference type="RefSeq" id="WP_173179395.1">
    <property type="nucleotide sequence ID" value="NZ_AP021876.1"/>
</dbReference>
<reference evidence="5 6" key="1">
    <citation type="submission" date="2019-11" db="EMBL/GenBank/DDBJ databases">
        <title>Comparative genomics of hydrocarbon-degrading Desulfosarcina strains.</title>
        <authorList>
            <person name="Watanabe M."/>
            <person name="Kojima H."/>
            <person name="Fukui M."/>
        </authorList>
    </citation>
    <scope>NUCLEOTIDE SEQUENCE [LARGE SCALE GENOMIC DNA]</scope>
    <source>
        <strain evidence="5 6">28bB2T</strain>
    </source>
</reference>
<feature type="region of interest" description="Disordered" evidence="1">
    <location>
        <begin position="556"/>
        <end position="595"/>
    </location>
</feature>
<sequence>MPFFLIIFSFLGIGCPAARAADLTDHLSGDAKVPWQISADTVEYDAANTTYHARGNVVIEKQKTRLVADRVAFNRQAMTASATGNVVMTVDNDVLTGNQIDLDMNHETGVLHDGSIFFNKTHFYIRGQCIEKTGKDTYRAERASVTSCDGDRPDWVITGRQVKVTVEGYGSANHALFKVRQVPVLYTPYILFPVKTKRQSGLLMPEMGYSDRKGVFWDQPIFWAINDSSDATVYVNPMEERGTKVGLEYRYALSDLSFGTIMADGLKDRRTDDGTEETERWAYDDDNYSRPNTDRYWLRAKIDQELPAGFSAYLDLDIVSDQDYLDDFKGGRSGYHRTLDYFESVFDRDLDTLEDNTRTNKLNINQTWSHYVFNADLLWNDNVVKRRWAEEDDTLQQLPVVMFNGLKQEVLDSGLYWDIDSEYTYFYREDGERGHRTDIHPRAYLPLRWNNFLSIEPSVGWRQTTWVMDRRTDDDLSRTSTREIYDFELDLSTEISKIMASPFGIADRIRHSIKPEVVYAYIPEQDQSDLPYFTSSDRIEEANRITYSLTNTFTARMARPAPPSSSPSPGADEPATAPPPSPTLPPQDAETVPSPETVPAFNYHRFCRFYLEQSYNIAAARENEREVLSDIYGELEIDLGRYLSVDADAEYDTYDTRFSSHNVEIRLKDNRGDQLSVEHRYKTRVNKSICGTLSVVLTDRLTVRGEYERNLMEEKDIVQGVGFLYQAQCWGMDVFFADEDGDLSVSVLINLMGVGNIGK</sequence>
<evidence type="ECO:0000313" key="5">
    <source>
        <dbReference type="EMBL" id="BBO82148.1"/>
    </source>
</evidence>
<name>A0A5K7ZIT4_9BACT</name>
<organism evidence="5 6">
    <name type="scientific">Desulfosarcina ovata subsp. sediminis</name>
    <dbReference type="NCBI Taxonomy" id="885957"/>
    <lineage>
        <taxon>Bacteria</taxon>
        <taxon>Pseudomonadati</taxon>
        <taxon>Thermodesulfobacteriota</taxon>
        <taxon>Desulfobacteria</taxon>
        <taxon>Desulfobacterales</taxon>
        <taxon>Desulfosarcinaceae</taxon>
        <taxon>Desulfosarcina</taxon>
    </lineage>
</organism>
<evidence type="ECO:0000256" key="2">
    <source>
        <dbReference type="SAM" id="SignalP"/>
    </source>
</evidence>
<dbReference type="Proteomes" id="UP000425960">
    <property type="component" value="Chromosome"/>
</dbReference>
<dbReference type="InterPro" id="IPR045659">
    <property type="entry name" value="LptD_2"/>
</dbReference>
<dbReference type="Pfam" id="PF19838">
    <property type="entry name" value="LptD_2"/>
    <property type="match status" value="1"/>
</dbReference>
<evidence type="ECO:0000259" key="4">
    <source>
        <dbReference type="Pfam" id="PF19838"/>
    </source>
</evidence>
<dbReference type="GO" id="GO:0015920">
    <property type="term" value="P:lipopolysaccharide transport"/>
    <property type="evidence" value="ECO:0007669"/>
    <property type="project" value="InterPro"/>
</dbReference>
<feature type="domain" description="LptD C-terminal" evidence="3">
    <location>
        <begin position="293"/>
        <end position="688"/>
    </location>
</feature>
<dbReference type="PANTHER" id="PTHR30189:SF1">
    <property type="entry name" value="LPS-ASSEMBLY PROTEIN LPTD"/>
    <property type="match status" value="1"/>
</dbReference>
<dbReference type="HAMAP" id="MF_01411">
    <property type="entry name" value="LPS_assembly_LptD"/>
    <property type="match status" value="1"/>
</dbReference>
<evidence type="ECO:0000313" key="6">
    <source>
        <dbReference type="Proteomes" id="UP000425960"/>
    </source>
</evidence>
<proteinExistence type="inferred from homology"/>
<dbReference type="EMBL" id="AP021876">
    <property type="protein sequence ID" value="BBO82148.1"/>
    <property type="molecule type" value="Genomic_DNA"/>
</dbReference>
<dbReference type="Pfam" id="PF04453">
    <property type="entry name" value="LptD"/>
    <property type="match status" value="1"/>
</dbReference>
<feature type="chain" id="PRO_5039926742" evidence="2">
    <location>
        <begin position="21"/>
        <end position="759"/>
    </location>
</feature>
<feature type="compositionally biased region" description="Pro residues" evidence="1">
    <location>
        <begin position="576"/>
        <end position="585"/>
    </location>
</feature>
<accession>A0A5K7ZIT4</accession>